<protein>
    <submittedName>
        <fullName evidence="1">Uncharacterized protein</fullName>
    </submittedName>
</protein>
<dbReference type="EMBL" id="JBAMIC010000004">
    <property type="protein sequence ID" value="KAK7108599.1"/>
    <property type="molecule type" value="Genomic_DNA"/>
</dbReference>
<sequence length="122" mass="12948">MGTGIVLLEQAVPVPLDKWNHIGTQDLIDVAVCIDTIPTTLADVLKDDRSQSLIDTNGAPYHDAGTSSSIMLQDVIVSKPLSRSSPDPDTPIARFQAKALLVRKKNPLPVPMAPVGMLLGPG</sequence>
<keyword evidence="2" id="KW-1185">Reference proteome</keyword>
<proteinExistence type="predicted"/>
<dbReference type="AlphaFoldDB" id="A0AAN9BNQ9"/>
<name>A0AAN9BNQ9_9CAEN</name>
<evidence type="ECO:0000313" key="1">
    <source>
        <dbReference type="EMBL" id="KAK7108599.1"/>
    </source>
</evidence>
<dbReference type="Proteomes" id="UP001374579">
    <property type="component" value="Unassembled WGS sequence"/>
</dbReference>
<comment type="caution">
    <text evidence="1">The sequence shown here is derived from an EMBL/GenBank/DDBJ whole genome shotgun (WGS) entry which is preliminary data.</text>
</comment>
<gene>
    <name evidence="1" type="ORF">V1264_016308</name>
</gene>
<reference evidence="1 2" key="1">
    <citation type="submission" date="2024-02" db="EMBL/GenBank/DDBJ databases">
        <title>Chromosome-scale genome assembly of the rough periwinkle Littorina saxatilis.</title>
        <authorList>
            <person name="De Jode A."/>
            <person name="Faria R."/>
            <person name="Formenti G."/>
            <person name="Sims Y."/>
            <person name="Smith T.P."/>
            <person name="Tracey A."/>
            <person name="Wood J.M.D."/>
            <person name="Zagrodzka Z.B."/>
            <person name="Johannesson K."/>
            <person name="Butlin R.K."/>
            <person name="Leder E.H."/>
        </authorList>
    </citation>
    <scope>NUCLEOTIDE SEQUENCE [LARGE SCALE GENOMIC DNA]</scope>
    <source>
        <strain evidence="1">Snail1</strain>
        <tissue evidence="1">Muscle</tissue>
    </source>
</reference>
<evidence type="ECO:0000313" key="2">
    <source>
        <dbReference type="Proteomes" id="UP001374579"/>
    </source>
</evidence>
<organism evidence="1 2">
    <name type="scientific">Littorina saxatilis</name>
    <dbReference type="NCBI Taxonomy" id="31220"/>
    <lineage>
        <taxon>Eukaryota</taxon>
        <taxon>Metazoa</taxon>
        <taxon>Spiralia</taxon>
        <taxon>Lophotrochozoa</taxon>
        <taxon>Mollusca</taxon>
        <taxon>Gastropoda</taxon>
        <taxon>Caenogastropoda</taxon>
        <taxon>Littorinimorpha</taxon>
        <taxon>Littorinoidea</taxon>
        <taxon>Littorinidae</taxon>
        <taxon>Littorina</taxon>
    </lineage>
</organism>
<accession>A0AAN9BNQ9</accession>